<dbReference type="AlphaFoldDB" id="A0A1I4PN32"/>
<reference evidence="2" key="1">
    <citation type="submission" date="2016-10" db="EMBL/GenBank/DDBJ databases">
        <authorList>
            <person name="Varghese N."/>
            <person name="Submissions S."/>
        </authorList>
    </citation>
    <scope>NUCLEOTIDE SEQUENCE [LARGE SCALE GENOMIC DNA]</scope>
    <source>
        <strain evidence="2">CGMCC 1.4250</strain>
    </source>
</reference>
<dbReference type="Proteomes" id="UP000198565">
    <property type="component" value="Unassembled WGS sequence"/>
</dbReference>
<evidence type="ECO:0000313" key="2">
    <source>
        <dbReference type="Proteomes" id="UP000198565"/>
    </source>
</evidence>
<protein>
    <submittedName>
        <fullName evidence="1">Uncharacterized protein</fullName>
    </submittedName>
</protein>
<accession>A0A1I4PN32</accession>
<sequence length="165" mass="19206">MKGLCINASGLTVLKAGQEYFVFPGGSNTFYVSKFNNEKAHFGAFQRNRFEVIDDQEKIEQPEILEEEKFDQLVQMDLFEFLEDDEEKLDPGIEIIIPDDIISPLECKNSPKSKAFKRVQHRWSVYVKSVQDYHKCSWFEASKKLLKHKKEGSPIQVTWDPETNI</sequence>
<dbReference type="STRING" id="334253.SAMN04487943_11236"/>
<organism evidence="1 2">
    <name type="scientific">Gracilibacillus orientalis</name>
    <dbReference type="NCBI Taxonomy" id="334253"/>
    <lineage>
        <taxon>Bacteria</taxon>
        <taxon>Bacillati</taxon>
        <taxon>Bacillota</taxon>
        <taxon>Bacilli</taxon>
        <taxon>Bacillales</taxon>
        <taxon>Bacillaceae</taxon>
        <taxon>Gracilibacillus</taxon>
    </lineage>
</organism>
<dbReference type="RefSeq" id="WP_091485204.1">
    <property type="nucleotide sequence ID" value="NZ_FOTR01000012.1"/>
</dbReference>
<dbReference type="OrthoDB" id="2936312at2"/>
<evidence type="ECO:0000313" key="1">
    <source>
        <dbReference type="EMBL" id="SFM28795.1"/>
    </source>
</evidence>
<proteinExistence type="predicted"/>
<dbReference type="EMBL" id="FOTR01000012">
    <property type="protein sequence ID" value="SFM28795.1"/>
    <property type="molecule type" value="Genomic_DNA"/>
</dbReference>
<name>A0A1I4PN32_9BACI</name>
<keyword evidence="2" id="KW-1185">Reference proteome</keyword>
<gene>
    <name evidence="1" type="ORF">SAMN04487943_11236</name>
</gene>